<dbReference type="PRINTS" id="PR00344">
    <property type="entry name" value="BCTRLSENSOR"/>
</dbReference>
<feature type="chain" id="PRO_5038711387" description="histidine kinase" evidence="12">
    <location>
        <begin position="20"/>
        <end position="430"/>
    </location>
</feature>
<comment type="catalytic activity">
    <reaction evidence="1">
        <text>ATP + protein L-histidine = ADP + protein N-phospho-L-histidine.</text>
        <dbReference type="EC" id="2.7.13.3"/>
    </reaction>
</comment>
<dbReference type="PANTHER" id="PTHR45436:SF5">
    <property type="entry name" value="SENSOR HISTIDINE KINASE TRCS"/>
    <property type="match status" value="1"/>
</dbReference>
<protein>
    <recommendedName>
        <fullName evidence="3">histidine kinase</fullName>
        <ecNumber evidence="3">2.7.13.3</ecNumber>
    </recommendedName>
</protein>
<dbReference type="InterPro" id="IPR005467">
    <property type="entry name" value="His_kinase_dom"/>
</dbReference>
<sequence length="430" mass="45456">MRRLLSLRARVAFASAATAALVVAAMSAIFFALAPSGAEQQVDSVVRALRITGPGPPAPGPRVIIRAGPIPGPGALPEPWGDGPPLPAGPDVTWTVPAEVGHGDTVMMAATVPRNTLADTVSQQRTRILTVGLAAIVLAAGLGWFFAHRAVVPLRRLTTAAKGAETRLSLEVPGRSSTTETAELTAAMNQMLERIAEERRHTADALAAARDFAATSAHELRTPLTAMRTDLQVLRSMPVGDREREQILDEVLTTQQSVEDTLAALERLALGELTTAADFDEVDLDEIIDQALEDARRVHPEVVVESAVTEPVRMRGLAAGLRSILDNAIANSVRHGQATRVIIDARTSDDGIVTLTVDDNGRGVPPADRERVFERFRRGDTAATGSGLGLALVAQQAGLHGGSAVLEESPLGDTRLHVRLATGVGRPTDQ</sequence>
<dbReference type="InterPro" id="IPR003594">
    <property type="entry name" value="HATPase_dom"/>
</dbReference>
<keyword evidence="7 15" id="KW-0418">Kinase</keyword>
<evidence type="ECO:0000256" key="11">
    <source>
        <dbReference type="SAM" id="Phobius"/>
    </source>
</evidence>
<keyword evidence="9" id="KW-0902">Two-component regulatory system</keyword>
<dbReference type="InterPro" id="IPR036097">
    <property type="entry name" value="HisK_dim/P_sf"/>
</dbReference>
<evidence type="ECO:0000256" key="2">
    <source>
        <dbReference type="ARBA" id="ARBA00004236"/>
    </source>
</evidence>
<dbReference type="PROSITE" id="PS50885">
    <property type="entry name" value="HAMP"/>
    <property type="match status" value="1"/>
</dbReference>
<dbReference type="CDD" id="cd00082">
    <property type="entry name" value="HisKA"/>
    <property type="match status" value="1"/>
</dbReference>
<evidence type="ECO:0000256" key="1">
    <source>
        <dbReference type="ARBA" id="ARBA00000085"/>
    </source>
</evidence>
<dbReference type="InterPro" id="IPR050428">
    <property type="entry name" value="TCS_sensor_his_kinase"/>
</dbReference>
<dbReference type="SUPFAM" id="SSF47384">
    <property type="entry name" value="Homodimeric domain of signal transducing histidine kinase"/>
    <property type="match status" value="1"/>
</dbReference>
<keyword evidence="10 11" id="KW-0472">Membrane</keyword>
<dbReference type="SUPFAM" id="SSF55874">
    <property type="entry name" value="ATPase domain of HSP90 chaperone/DNA topoisomerase II/histidine kinase"/>
    <property type="match status" value="1"/>
</dbReference>
<gene>
    <name evidence="15" type="ORF">BJY24_004208</name>
</gene>
<evidence type="ECO:0000256" key="5">
    <source>
        <dbReference type="ARBA" id="ARBA00022679"/>
    </source>
</evidence>
<dbReference type="EMBL" id="JACHIT010000002">
    <property type="protein sequence ID" value="MBB5915296.1"/>
    <property type="molecule type" value="Genomic_DNA"/>
</dbReference>
<evidence type="ECO:0000256" key="9">
    <source>
        <dbReference type="ARBA" id="ARBA00023012"/>
    </source>
</evidence>
<keyword evidence="8 11" id="KW-1133">Transmembrane helix</keyword>
<evidence type="ECO:0000256" key="7">
    <source>
        <dbReference type="ARBA" id="ARBA00022777"/>
    </source>
</evidence>
<dbReference type="Gene3D" id="3.30.565.10">
    <property type="entry name" value="Histidine kinase-like ATPase, C-terminal domain"/>
    <property type="match status" value="1"/>
</dbReference>
<dbReference type="SMART" id="SM00304">
    <property type="entry name" value="HAMP"/>
    <property type="match status" value="1"/>
</dbReference>
<dbReference type="InterPro" id="IPR003661">
    <property type="entry name" value="HisK_dim/P_dom"/>
</dbReference>
<evidence type="ECO:0000313" key="16">
    <source>
        <dbReference type="Proteomes" id="UP000540412"/>
    </source>
</evidence>
<dbReference type="InterPro" id="IPR004358">
    <property type="entry name" value="Sig_transdc_His_kin-like_C"/>
</dbReference>
<dbReference type="RefSeq" id="WP_040749136.1">
    <property type="nucleotide sequence ID" value="NZ_JACHIT010000002.1"/>
</dbReference>
<dbReference type="InterPro" id="IPR036890">
    <property type="entry name" value="HATPase_C_sf"/>
</dbReference>
<dbReference type="Gene3D" id="6.10.340.10">
    <property type="match status" value="1"/>
</dbReference>
<dbReference type="PANTHER" id="PTHR45436">
    <property type="entry name" value="SENSOR HISTIDINE KINASE YKOH"/>
    <property type="match status" value="1"/>
</dbReference>
<evidence type="ECO:0000259" key="13">
    <source>
        <dbReference type="PROSITE" id="PS50109"/>
    </source>
</evidence>
<dbReference type="SMART" id="SM00388">
    <property type="entry name" value="HisKA"/>
    <property type="match status" value="1"/>
</dbReference>
<dbReference type="Gene3D" id="1.10.287.130">
    <property type="match status" value="1"/>
</dbReference>
<evidence type="ECO:0000313" key="15">
    <source>
        <dbReference type="EMBL" id="MBB5915296.1"/>
    </source>
</evidence>
<evidence type="ECO:0000259" key="14">
    <source>
        <dbReference type="PROSITE" id="PS50885"/>
    </source>
</evidence>
<keyword evidence="12" id="KW-0732">Signal</keyword>
<proteinExistence type="predicted"/>
<dbReference type="Pfam" id="PF00512">
    <property type="entry name" value="HisKA"/>
    <property type="match status" value="1"/>
</dbReference>
<feature type="domain" description="HAMP" evidence="14">
    <location>
        <begin position="148"/>
        <end position="200"/>
    </location>
</feature>
<comment type="subcellular location">
    <subcellularLocation>
        <location evidence="2">Cell membrane</location>
    </subcellularLocation>
</comment>
<dbReference type="SMART" id="SM00387">
    <property type="entry name" value="HATPase_c"/>
    <property type="match status" value="1"/>
</dbReference>
<evidence type="ECO:0000256" key="3">
    <source>
        <dbReference type="ARBA" id="ARBA00012438"/>
    </source>
</evidence>
<comment type="caution">
    <text evidence="15">The sequence shown here is derived from an EMBL/GenBank/DDBJ whole genome shotgun (WGS) entry which is preliminary data.</text>
</comment>
<feature type="signal peptide" evidence="12">
    <location>
        <begin position="1"/>
        <end position="19"/>
    </location>
</feature>
<dbReference type="GO" id="GO:0005886">
    <property type="term" value="C:plasma membrane"/>
    <property type="evidence" value="ECO:0007669"/>
    <property type="project" value="UniProtKB-SubCell"/>
</dbReference>
<dbReference type="PROSITE" id="PS50109">
    <property type="entry name" value="HIS_KIN"/>
    <property type="match status" value="1"/>
</dbReference>
<name>A0A7W9PFL6_9NOCA</name>
<evidence type="ECO:0000256" key="8">
    <source>
        <dbReference type="ARBA" id="ARBA00022989"/>
    </source>
</evidence>
<reference evidence="15 16" key="1">
    <citation type="submission" date="2020-08" db="EMBL/GenBank/DDBJ databases">
        <title>Sequencing the genomes of 1000 actinobacteria strains.</title>
        <authorList>
            <person name="Klenk H.-P."/>
        </authorList>
    </citation>
    <scope>NUCLEOTIDE SEQUENCE [LARGE SCALE GENOMIC DNA]</scope>
    <source>
        <strain evidence="15 16">DSM 43582</strain>
    </source>
</reference>
<evidence type="ECO:0000256" key="4">
    <source>
        <dbReference type="ARBA" id="ARBA00022553"/>
    </source>
</evidence>
<organism evidence="15 16">
    <name type="scientific">Nocardia transvalensis</name>
    <dbReference type="NCBI Taxonomy" id="37333"/>
    <lineage>
        <taxon>Bacteria</taxon>
        <taxon>Bacillati</taxon>
        <taxon>Actinomycetota</taxon>
        <taxon>Actinomycetes</taxon>
        <taxon>Mycobacteriales</taxon>
        <taxon>Nocardiaceae</taxon>
        <taxon>Nocardia</taxon>
    </lineage>
</organism>
<feature type="domain" description="Histidine kinase" evidence="13">
    <location>
        <begin position="215"/>
        <end position="424"/>
    </location>
</feature>
<evidence type="ECO:0000256" key="6">
    <source>
        <dbReference type="ARBA" id="ARBA00022692"/>
    </source>
</evidence>
<dbReference type="InterPro" id="IPR003660">
    <property type="entry name" value="HAMP_dom"/>
</dbReference>
<dbReference type="EC" id="2.7.13.3" evidence="3"/>
<dbReference type="GO" id="GO:0000155">
    <property type="term" value="F:phosphorelay sensor kinase activity"/>
    <property type="evidence" value="ECO:0007669"/>
    <property type="project" value="InterPro"/>
</dbReference>
<evidence type="ECO:0000256" key="10">
    <source>
        <dbReference type="ARBA" id="ARBA00023136"/>
    </source>
</evidence>
<dbReference type="AlphaFoldDB" id="A0A7W9PFL6"/>
<keyword evidence="16" id="KW-1185">Reference proteome</keyword>
<dbReference type="Pfam" id="PF00672">
    <property type="entry name" value="HAMP"/>
    <property type="match status" value="1"/>
</dbReference>
<evidence type="ECO:0000256" key="12">
    <source>
        <dbReference type="SAM" id="SignalP"/>
    </source>
</evidence>
<keyword evidence="6 11" id="KW-0812">Transmembrane</keyword>
<dbReference type="CDD" id="cd00075">
    <property type="entry name" value="HATPase"/>
    <property type="match status" value="1"/>
</dbReference>
<feature type="transmembrane region" description="Helical" evidence="11">
    <location>
        <begin position="128"/>
        <end position="147"/>
    </location>
</feature>
<dbReference type="Proteomes" id="UP000540412">
    <property type="component" value="Unassembled WGS sequence"/>
</dbReference>
<keyword evidence="5 15" id="KW-0808">Transferase</keyword>
<keyword evidence="4" id="KW-0597">Phosphoprotein</keyword>
<dbReference type="Pfam" id="PF02518">
    <property type="entry name" value="HATPase_c"/>
    <property type="match status" value="1"/>
</dbReference>
<accession>A0A7W9PFL6</accession>